<evidence type="ECO:0000256" key="1">
    <source>
        <dbReference type="ARBA" id="ARBA00004301"/>
    </source>
</evidence>
<evidence type="ECO:0000256" key="4">
    <source>
        <dbReference type="ARBA" id="ARBA00023136"/>
    </source>
</evidence>
<keyword evidence="2 5" id="KW-0812">Transmembrane</keyword>
<keyword evidence="3 5" id="KW-1133">Transmembrane helix</keyword>
<proteinExistence type="predicted"/>
<evidence type="ECO:0000256" key="2">
    <source>
        <dbReference type="ARBA" id="ARBA00022692"/>
    </source>
</evidence>
<feature type="transmembrane region" description="Helical" evidence="5">
    <location>
        <begin position="5"/>
        <end position="23"/>
    </location>
</feature>
<evidence type="ECO:0000256" key="3">
    <source>
        <dbReference type="ARBA" id="ARBA00022989"/>
    </source>
</evidence>
<accession>A0A8S5PYQ4</accession>
<dbReference type="InterPro" id="IPR006480">
    <property type="entry name" value="Phage_holin_4_1"/>
</dbReference>
<dbReference type="Pfam" id="PF05105">
    <property type="entry name" value="Phage_holin_4_1"/>
    <property type="match status" value="1"/>
</dbReference>
<name>A0A8S5PYQ4_9CAUD</name>
<organism evidence="6">
    <name type="scientific">Myoviridae sp. ct4tH12</name>
    <dbReference type="NCBI Taxonomy" id="2825031"/>
    <lineage>
        <taxon>Viruses</taxon>
        <taxon>Duplodnaviria</taxon>
        <taxon>Heunggongvirae</taxon>
        <taxon>Uroviricota</taxon>
        <taxon>Caudoviricetes</taxon>
    </lineage>
</organism>
<dbReference type="GO" id="GO:0033644">
    <property type="term" value="C:host cell membrane"/>
    <property type="evidence" value="ECO:0007669"/>
    <property type="project" value="UniProtKB-SubCell"/>
</dbReference>
<evidence type="ECO:0000313" key="6">
    <source>
        <dbReference type="EMBL" id="DAE11533.1"/>
    </source>
</evidence>
<evidence type="ECO:0000256" key="5">
    <source>
        <dbReference type="SAM" id="Phobius"/>
    </source>
</evidence>
<feature type="transmembrane region" description="Helical" evidence="5">
    <location>
        <begin position="29"/>
        <end position="48"/>
    </location>
</feature>
<protein>
    <submittedName>
        <fullName evidence="6">Holin</fullName>
    </submittedName>
</protein>
<reference evidence="6" key="1">
    <citation type="journal article" date="2021" name="Proc. Natl. Acad. Sci. U.S.A.">
        <title>A Catalog of Tens of Thousands of Viruses from Human Metagenomes Reveals Hidden Associations with Chronic Diseases.</title>
        <authorList>
            <person name="Tisza M.J."/>
            <person name="Buck C.B."/>
        </authorList>
    </citation>
    <scope>NUCLEOTIDE SEQUENCE</scope>
    <source>
        <strain evidence="6">Ct4tH12</strain>
    </source>
</reference>
<sequence length="138" mass="14907">MKEWFCAMVGTVGGLIAGLFGGWDAAIRALLIFMAIDYLMGLACAGIFKKSPKTESGGLQSKVGWKGLCRKVATLALVVVAVQVDAVLHTSYVRDGVCIAFMANELISMIENVGLMGVQFPEPLRKAIDLLQKKEEKK</sequence>
<dbReference type="EMBL" id="BK015534">
    <property type="protein sequence ID" value="DAE11533.1"/>
    <property type="molecule type" value="Genomic_DNA"/>
</dbReference>
<dbReference type="NCBIfam" id="TIGR01593">
    <property type="entry name" value="holin_tox_secr"/>
    <property type="match status" value="1"/>
</dbReference>
<keyword evidence="4 5" id="KW-0472">Membrane</keyword>
<comment type="subcellular location">
    <subcellularLocation>
        <location evidence="1">Host membrane</location>
        <topology evidence="1">Multi-pass membrane protein</topology>
    </subcellularLocation>
</comment>